<feature type="compositionally biased region" description="Basic and acidic residues" evidence="1">
    <location>
        <begin position="10"/>
        <end position="29"/>
    </location>
</feature>
<organism evidence="2 3">
    <name type="scientific">Tribonema minus</name>
    <dbReference type="NCBI Taxonomy" id="303371"/>
    <lineage>
        <taxon>Eukaryota</taxon>
        <taxon>Sar</taxon>
        <taxon>Stramenopiles</taxon>
        <taxon>Ochrophyta</taxon>
        <taxon>PX clade</taxon>
        <taxon>Xanthophyceae</taxon>
        <taxon>Tribonematales</taxon>
        <taxon>Tribonemataceae</taxon>
        <taxon>Tribonema</taxon>
    </lineage>
</organism>
<comment type="caution">
    <text evidence="2">The sequence shown here is derived from an EMBL/GenBank/DDBJ whole genome shotgun (WGS) entry which is preliminary data.</text>
</comment>
<dbReference type="EMBL" id="JAFCMP010000515">
    <property type="protein sequence ID" value="KAG5178358.1"/>
    <property type="molecule type" value="Genomic_DNA"/>
</dbReference>
<dbReference type="Proteomes" id="UP000664859">
    <property type="component" value="Unassembled WGS sequence"/>
</dbReference>
<gene>
    <name evidence="2" type="ORF">JKP88DRAFT_225312</name>
</gene>
<feature type="compositionally biased region" description="Basic residues" evidence="1">
    <location>
        <begin position="43"/>
        <end position="53"/>
    </location>
</feature>
<keyword evidence="3" id="KW-1185">Reference proteome</keyword>
<reference evidence="2" key="1">
    <citation type="submission" date="2021-02" db="EMBL/GenBank/DDBJ databases">
        <title>First Annotated Genome of the Yellow-green Alga Tribonema minus.</title>
        <authorList>
            <person name="Mahan K.M."/>
        </authorList>
    </citation>
    <scope>NUCLEOTIDE SEQUENCE</scope>
    <source>
        <strain evidence="2">UTEX B ZZ1240</strain>
    </source>
</reference>
<feature type="region of interest" description="Disordered" evidence="1">
    <location>
        <begin position="1"/>
        <end position="57"/>
    </location>
</feature>
<accession>A0A836CAX3</accession>
<proteinExistence type="predicted"/>
<name>A0A836CAX3_9STRA</name>
<evidence type="ECO:0000313" key="3">
    <source>
        <dbReference type="Proteomes" id="UP000664859"/>
    </source>
</evidence>
<protein>
    <submittedName>
        <fullName evidence="2">Uncharacterized protein</fullName>
    </submittedName>
</protein>
<evidence type="ECO:0000313" key="2">
    <source>
        <dbReference type="EMBL" id="KAG5178358.1"/>
    </source>
</evidence>
<sequence>MEIDDGYDTQARDERTTGRRSQDRRRRDDPYDDLEEDMQQRETRKRNRARRARTTANSSNSNAFFDMLRQSYDEEIGDTSGGLNRQQILSFAQIGLVGVLGLRAIGSFIFDDGSQNDQVLLSDGRIVTRGPVAESGYITYEGDKSDMLDAVVDLKVARSALTKAAALASGDRAAAAAIIVNSKALQPDAFAETCRRLAQLAPLEDQRHKKAKGVCKSIEESYDAVWTKANSMRQASMSTNLADVLAGVDELVGLILY</sequence>
<evidence type="ECO:0000256" key="1">
    <source>
        <dbReference type="SAM" id="MobiDB-lite"/>
    </source>
</evidence>
<dbReference type="AlphaFoldDB" id="A0A836CAX3"/>